<accession>A0ABD1MGL6</accession>
<proteinExistence type="predicted"/>
<keyword evidence="2" id="KW-1185">Reference proteome</keyword>
<reference evidence="1 2" key="1">
    <citation type="submission" date="2024-08" db="EMBL/GenBank/DDBJ databases">
        <title>Insights into the chromosomal genome structure of Flemingia macrophylla.</title>
        <authorList>
            <person name="Ding Y."/>
            <person name="Zhao Y."/>
            <person name="Bi W."/>
            <person name="Wu M."/>
            <person name="Zhao G."/>
            <person name="Gong Y."/>
            <person name="Li W."/>
            <person name="Zhang P."/>
        </authorList>
    </citation>
    <scope>NUCLEOTIDE SEQUENCE [LARGE SCALE GENOMIC DNA]</scope>
    <source>
        <strain evidence="1">DYQJB</strain>
        <tissue evidence="1">Leaf</tissue>
    </source>
</reference>
<dbReference type="EMBL" id="JBGMDY010000005">
    <property type="protein sequence ID" value="KAL2334894.1"/>
    <property type="molecule type" value="Genomic_DNA"/>
</dbReference>
<evidence type="ECO:0000313" key="1">
    <source>
        <dbReference type="EMBL" id="KAL2334894.1"/>
    </source>
</evidence>
<organism evidence="1 2">
    <name type="scientific">Flemingia macrophylla</name>
    <dbReference type="NCBI Taxonomy" id="520843"/>
    <lineage>
        <taxon>Eukaryota</taxon>
        <taxon>Viridiplantae</taxon>
        <taxon>Streptophyta</taxon>
        <taxon>Embryophyta</taxon>
        <taxon>Tracheophyta</taxon>
        <taxon>Spermatophyta</taxon>
        <taxon>Magnoliopsida</taxon>
        <taxon>eudicotyledons</taxon>
        <taxon>Gunneridae</taxon>
        <taxon>Pentapetalae</taxon>
        <taxon>rosids</taxon>
        <taxon>fabids</taxon>
        <taxon>Fabales</taxon>
        <taxon>Fabaceae</taxon>
        <taxon>Papilionoideae</taxon>
        <taxon>50 kb inversion clade</taxon>
        <taxon>NPAAA clade</taxon>
        <taxon>indigoferoid/millettioid clade</taxon>
        <taxon>Phaseoleae</taxon>
        <taxon>Flemingia</taxon>
    </lineage>
</organism>
<name>A0ABD1MGL6_9FABA</name>
<evidence type="ECO:0000313" key="2">
    <source>
        <dbReference type="Proteomes" id="UP001603857"/>
    </source>
</evidence>
<dbReference type="Proteomes" id="UP001603857">
    <property type="component" value="Unassembled WGS sequence"/>
</dbReference>
<sequence length="98" mass="11124">MLYLLNCSYYCYLLILGVEGYHNSGLRPGVASRVMDPYSLSRHEAAPFCWRRSNDAISTTTNPIARKNSRFSRFALRLGGKRKPNFLPNLQATQGQPK</sequence>
<comment type="caution">
    <text evidence="1">The sequence shown here is derived from an EMBL/GenBank/DDBJ whole genome shotgun (WGS) entry which is preliminary data.</text>
</comment>
<evidence type="ECO:0008006" key="3">
    <source>
        <dbReference type="Google" id="ProtNLM"/>
    </source>
</evidence>
<protein>
    <recommendedName>
        <fullName evidence="3">Secreted protein</fullName>
    </recommendedName>
</protein>
<gene>
    <name evidence="1" type="ORF">Fmac_016107</name>
</gene>
<dbReference type="AlphaFoldDB" id="A0ABD1MGL6"/>